<reference evidence="5 6" key="1">
    <citation type="journal article" date="2014" name="Nat. Genet.">
        <title>Whole-genome sequence of a flatfish provides insights into ZW sex chromosome evolution and adaptation to a benthic lifestyle.</title>
        <authorList>
            <person name="Chen S."/>
            <person name="Zhang G."/>
            <person name="Shao C."/>
            <person name="Huang Q."/>
            <person name="Liu G."/>
            <person name="Zhang P."/>
            <person name="Song W."/>
            <person name="An N."/>
            <person name="Chalopin D."/>
            <person name="Volff J.N."/>
            <person name="Hong Y."/>
            <person name="Li Q."/>
            <person name="Sha Z."/>
            <person name="Zhou H."/>
            <person name="Xie M."/>
            <person name="Yu Q."/>
            <person name="Liu Y."/>
            <person name="Xiang H."/>
            <person name="Wang N."/>
            <person name="Wu K."/>
            <person name="Yang C."/>
            <person name="Zhou Q."/>
            <person name="Liao X."/>
            <person name="Yang L."/>
            <person name="Hu Q."/>
            <person name="Zhang J."/>
            <person name="Meng L."/>
            <person name="Jin L."/>
            <person name="Tian Y."/>
            <person name="Lian J."/>
            <person name="Yang J."/>
            <person name="Miao G."/>
            <person name="Liu S."/>
            <person name="Liang Z."/>
            <person name="Yan F."/>
            <person name="Li Y."/>
            <person name="Sun B."/>
            <person name="Zhang H."/>
            <person name="Zhang J."/>
            <person name="Zhu Y."/>
            <person name="Du M."/>
            <person name="Zhao Y."/>
            <person name="Schartl M."/>
            <person name="Tang Q."/>
            <person name="Wang J."/>
        </authorList>
    </citation>
    <scope>NUCLEOTIDE SEQUENCE</scope>
</reference>
<evidence type="ECO:0000256" key="3">
    <source>
        <dbReference type="PROSITE-ProRule" id="PRU00176"/>
    </source>
</evidence>
<sequence>MEGDGSQATSGSLNDSQHDPGKMFIGGLSWQTSPDSLKDYFSKFGEIRECMVMRDPTTKRSRGFGFVTFTDAATVDKVLAQQHHELDSKTIDPKVAFPRRTQPKMVTRTKKIFVGGLSANTVVEDVKQYFEQYGKVRRISFVRILYRGFTITNKSIFMEKKDPVHPHPSENLYYLCE</sequence>
<keyword evidence="6" id="KW-1185">Reference proteome</keyword>
<proteinExistence type="predicted"/>
<dbReference type="InterPro" id="IPR000504">
    <property type="entry name" value="RRM_dom"/>
</dbReference>
<keyword evidence="1" id="KW-0677">Repeat</keyword>
<dbReference type="GeneTree" id="ENSGT00940000155420"/>
<evidence type="ECO:0000313" key="6">
    <source>
        <dbReference type="Proteomes" id="UP000265120"/>
    </source>
</evidence>
<dbReference type="PROSITE" id="PS50102">
    <property type="entry name" value="RRM"/>
    <property type="match status" value="1"/>
</dbReference>
<dbReference type="FunFam" id="3.30.70.330:FF:000025">
    <property type="entry name" value="RNA-binding protein Musashi homolog 2 isoform X1"/>
    <property type="match status" value="1"/>
</dbReference>
<name>A0A3P8W3M3_CYNSE</name>
<protein>
    <submittedName>
        <fullName evidence="5">Musashi RNA binding protein 2</fullName>
    </submittedName>
</protein>
<dbReference type="InterPro" id="IPR012677">
    <property type="entry name" value="Nucleotide-bd_a/b_plait_sf"/>
</dbReference>
<feature type="domain" description="RRM" evidence="4">
    <location>
        <begin position="21"/>
        <end position="100"/>
    </location>
</feature>
<dbReference type="InterPro" id="IPR035979">
    <property type="entry name" value="RBD_domain_sf"/>
</dbReference>
<dbReference type="SMART" id="SM00360">
    <property type="entry name" value="RRM"/>
    <property type="match status" value="2"/>
</dbReference>
<reference evidence="5" key="3">
    <citation type="submission" date="2025-09" db="UniProtKB">
        <authorList>
            <consortium name="Ensembl"/>
        </authorList>
    </citation>
    <scope>IDENTIFICATION</scope>
</reference>
<dbReference type="Proteomes" id="UP000265120">
    <property type="component" value="Chromosome 19"/>
</dbReference>
<dbReference type="Gene3D" id="3.30.70.330">
    <property type="match status" value="2"/>
</dbReference>
<dbReference type="PANTHER" id="PTHR48032">
    <property type="entry name" value="RNA-BINDING PROTEIN MUSASHI HOMOLOG RBP6"/>
    <property type="match status" value="1"/>
</dbReference>
<dbReference type="OMA" id="DFEFREY"/>
<dbReference type="GO" id="GO:0005737">
    <property type="term" value="C:cytoplasm"/>
    <property type="evidence" value="ECO:0007669"/>
    <property type="project" value="TreeGrafter"/>
</dbReference>
<dbReference type="SUPFAM" id="SSF54928">
    <property type="entry name" value="RNA-binding domain, RBD"/>
    <property type="match status" value="1"/>
</dbReference>
<dbReference type="AlphaFoldDB" id="A0A3P8W3M3"/>
<dbReference type="GO" id="GO:0003729">
    <property type="term" value="F:mRNA binding"/>
    <property type="evidence" value="ECO:0007669"/>
    <property type="project" value="TreeGrafter"/>
</dbReference>
<evidence type="ECO:0000256" key="1">
    <source>
        <dbReference type="ARBA" id="ARBA00022737"/>
    </source>
</evidence>
<dbReference type="Pfam" id="PF00076">
    <property type="entry name" value="RRM_1"/>
    <property type="match status" value="2"/>
</dbReference>
<dbReference type="GO" id="GO:0006417">
    <property type="term" value="P:regulation of translation"/>
    <property type="evidence" value="ECO:0007669"/>
    <property type="project" value="TreeGrafter"/>
</dbReference>
<keyword evidence="2 3" id="KW-0694">RNA-binding</keyword>
<dbReference type="PANTHER" id="PTHR48032:SF10">
    <property type="entry name" value="RNA-BINDING PROTEIN MUSASHI HOMOLOG 2"/>
    <property type="match status" value="1"/>
</dbReference>
<accession>A0A3P8W3M3</accession>
<dbReference type="InParanoid" id="A0A3P8W3M3"/>
<evidence type="ECO:0000259" key="4">
    <source>
        <dbReference type="PROSITE" id="PS50102"/>
    </source>
</evidence>
<evidence type="ECO:0000256" key="2">
    <source>
        <dbReference type="ARBA" id="ARBA00022884"/>
    </source>
</evidence>
<organism evidence="5 6">
    <name type="scientific">Cynoglossus semilaevis</name>
    <name type="common">Tongue sole</name>
    <dbReference type="NCBI Taxonomy" id="244447"/>
    <lineage>
        <taxon>Eukaryota</taxon>
        <taxon>Metazoa</taxon>
        <taxon>Chordata</taxon>
        <taxon>Craniata</taxon>
        <taxon>Vertebrata</taxon>
        <taxon>Euteleostomi</taxon>
        <taxon>Actinopterygii</taxon>
        <taxon>Neopterygii</taxon>
        <taxon>Teleostei</taxon>
        <taxon>Neoteleostei</taxon>
        <taxon>Acanthomorphata</taxon>
        <taxon>Carangaria</taxon>
        <taxon>Pleuronectiformes</taxon>
        <taxon>Pleuronectoidei</taxon>
        <taxon>Cynoglossidae</taxon>
        <taxon>Cynoglossinae</taxon>
        <taxon>Cynoglossus</taxon>
    </lineage>
</organism>
<reference evidence="5" key="2">
    <citation type="submission" date="2025-08" db="UniProtKB">
        <authorList>
            <consortium name="Ensembl"/>
        </authorList>
    </citation>
    <scope>IDENTIFICATION</scope>
</reference>
<dbReference type="GO" id="GO:0007417">
    <property type="term" value="P:central nervous system development"/>
    <property type="evidence" value="ECO:0007669"/>
    <property type="project" value="TreeGrafter"/>
</dbReference>
<dbReference type="Ensembl" id="ENSCSET00000021493.1">
    <property type="protein sequence ID" value="ENSCSEP00000021219.1"/>
    <property type="gene ID" value="ENSCSEG00000013549.1"/>
</dbReference>
<evidence type="ECO:0000313" key="5">
    <source>
        <dbReference type="Ensembl" id="ENSCSEP00000021219.1"/>
    </source>
</evidence>
<dbReference type="STRING" id="244447.ENSCSEP00000021219"/>